<dbReference type="EMBL" id="CM042886">
    <property type="protein sequence ID" value="KAI4341117.1"/>
    <property type="molecule type" value="Genomic_DNA"/>
</dbReference>
<accession>A0ACB9NZM8</accession>
<protein>
    <submittedName>
        <fullName evidence="1">Uncharacterized protein</fullName>
    </submittedName>
</protein>
<evidence type="ECO:0000313" key="2">
    <source>
        <dbReference type="Proteomes" id="UP001057402"/>
    </source>
</evidence>
<evidence type="ECO:0000313" key="1">
    <source>
        <dbReference type="EMBL" id="KAI4341117.1"/>
    </source>
</evidence>
<organism evidence="1 2">
    <name type="scientific">Melastoma candidum</name>
    <dbReference type="NCBI Taxonomy" id="119954"/>
    <lineage>
        <taxon>Eukaryota</taxon>
        <taxon>Viridiplantae</taxon>
        <taxon>Streptophyta</taxon>
        <taxon>Embryophyta</taxon>
        <taxon>Tracheophyta</taxon>
        <taxon>Spermatophyta</taxon>
        <taxon>Magnoliopsida</taxon>
        <taxon>eudicotyledons</taxon>
        <taxon>Gunneridae</taxon>
        <taxon>Pentapetalae</taxon>
        <taxon>rosids</taxon>
        <taxon>malvids</taxon>
        <taxon>Myrtales</taxon>
        <taxon>Melastomataceae</taxon>
        <taxon>Melastomatoideae</taxon>
        <taxon>Melastomateae</taxon>
        <taxon>Melastoma</taxon>
    </lineage>
</organism>
<gene>
    <name evidence="1" type="ORF">MLD38_025878</name>
</gene>
<comment type="caution">
    <text evidence="1">The sequence shown here is derived from an EMBL/GenBank/DDBJ whole genome shotgun (WGS) entry which is preliminary data.</text>
</comment>
<name>A0ACB9NZM8_9MYRT</name>
<dbReference type="Proteomes" id="UP001057402">
    <property type="component" value="Chromosome 7"/>
</dbReference>
<keyword evidence="2" id="KW-1185">Reference proteome</keyword>
<sequence length="403" mass="44364">MEASKGESFLEMPKRSHRKIRIRNRWNRDKFTKSLFVDEERWDLVRPLEKEVPPEKGGAGHLLFPYMGLMKGSSGDGVGSYGGEIVQVQGGHIIRGTGRKDRHSKVYTSKGPRDRRVRLSAHTAIQFYDVQDRLGFDRPSKAVDWLIKKAKSSIDKLAELPHWEPPSAASLAAASRPPRSSGVSLQTDGNVDSTAALGEGRGSESPDDGYDFPIHREPGLDSRSMAASCSSSLLPSQMDTTPFFTASSAMAASSSINFDDYSSSNDRDLGLSLHPFQAPNFIQQHGDHIHPASIFPMTATDYPRFMFNPPPLLNQPLFLGQTQSSAGFLQRGTLQSSLAPSFRSYEEFHLIDSSSAAHHHQHHQHSSLPGFRVHPQMQQGEGHGSTIISGRPTLSPPSPRSCD</sequence>
<proteinExistence type="predicted"/>
<reference evidence="2" key="1">
    <citation type="journal article" date="2023" name="Front. Plant Sci.">
        <title>Chromosomal-level genome assembly of Melastoma candidum provides insights into trichome evolution.</title>
        <authorList>
            <person name="Zhong Y."/>
            <person name="Wu W."/>
            <person name="Sun C."/>
            <person name="Zou P."/>
            <person name="Liu Y."/>
            <person name="Dai S."/>
            <person name="Zhou R."/>
        </authorList>
    </citation>
    <scope>NUCLEOTIDE SEQUENCE [LARGE SCALE GENOMIC DNA]</scope>
</reference>